<evidence type="ECO:0000259" key="20">
    <source>
        <dbReference type="PROSITE" id="PS50234"/>
    </source>
</evidence>
<evidence type="ECO:0000256" key="6">
    <source>
        <dbReference type="ARBA" id="ARBA00022729"/>
    </source>
</evidence>
<sequence>ITDSLKTFILLNITLPLLMSGSVKNHWDEIFHFVENLAVKFKSPMLRMSFITFSSMASTIMKLTENRVDIQKGLNALRREIPGGDTFMHLGLQKANEQIHKENFGTASVIIALTDGELQEHQLITAQQEAERARSLGAIVYCVGVKDFNETQLATIADTIEHVFPVLGGFHALRGVIDSIIKKSCIEILAAEPSSVCAGESFQVVVRGNGFLHARNIDQVLCSFKVNDTVTINEKPASVEDTFLLCPAPVIDEVGKVIYLQVSMNDGLSFISSNVHINTTECLMLMHCIPLQESDDDDDGLPKKKWPTVDASYYGGRGIGGIKRMEVRWGGKGSTEEGAKLEKPKNAVVKMPEQEYEPYEPKPKKPHSKKPPQSRKWYTPIRGKLDAIWALFRRGYDQVSLMRPQPGDHVSNTMLAHTHTHTPPHPPTPTHTHTAPNFYDPVEL</sequence>
<comment type="function">
    <text evidence="17">Plays a role in cell attachment and migration. Interacts with extracellular matrix proteins and with the actin cytoskeleton and thereby plays an important role in normal extracellular matrix (ECM) homeostasis. Mediates adhesion of cells to type 1 collagen and gelatin, reorganization of the actin cytoskeleton and promotes cell spreading. Plays a role in the angiogenic response of cultured umbilical vein endothelial cells. May also act as a receptor for PLAU. Upon ligand binding, stimulates the phosphorylation of EGFR and ERK1/2.</text>
</comment>
<dbReference type="GO" id="GO:0009986">
    <property type="term" value="C:cell surface"/>
    <property type="evidence" value="ECO:0007669"/>
    <property type="project" value="TreeGrafter"/>
</dbReference>
<evidence type="ECO:0000256" key="11">
    <source>
        <dbReference type="ARBA" id="ARBA00023180"/>
    </source>
</evidence>
<dbReference type="GO" id="GO:0031527">
    <property type="term" value="C:filopodium membrane"/>
    <property type="evidence" value="ECO:0007669"/>
    <property type="project" value="UniProtKB-SubCell"/>
</dbReference>
<keyword evidence="3" id="KW-0597">Phosphoprotein</keyword>
<dbReference type="FunFam" id="3.40.50.410:FF:000017">
    <property type="entry name" value="Anthrax toxin receptor 1"/>
    <property type="match status" value="1"/>
</dbReference>
<keyword evidence="10" id="KW-0675">Receptor</keyword>
<dbReference type="InterPro" id="IPR008399">
    <property type="entry name" value="Anthrax_toxin_rcpt_C"/>
</dbReference>
<keyword evidence="7" id="KW-1133">Transmembrane helix</keyword>
<dbReference type="Proteomes" id="UP000261520">
    <property type="component" value="Unplaced"/>
</dbReference>
<keyword evidence="5" id="KW-0479">Metal-binding</keyword>
<keyword evidence="11" id="KW-0325">Glycoprotein</keyword>
<keyword evidence="9" id="KW-1015">Disulfide bond</keyword>
<dbReference type="AlphaFoldDB" id="A0A3B3ZX21"/>
<feature type="domain" description="VWFA" evidence="20">
    <location>
        <begin position="12"/>
        <end position="180"/>
    </location>
</feature>
<feature type="region of interest" description="Disordered" evidence="18">
    <location>
        <begin position="419"/>
        <end position="444"/>
    </location>
</feature>
<name>A0A3B3ZX21_9GOBI</name>
<dbReference type="Gene3D" id="3.40.50.410">
    <property type="entry name" value="von Willebrand factor, type A domain"/>
    <property type="match status" value="1"/>
</dbReference>
<evidence type="ECO:0000256" key="3">
    <source>
        <dbReference type="ARBA" id="ARBA00022553"/>
    </source>
</evidence>
<evidence type="ECO:0000256" key="13">
    <source>
        <dbReference type="ARBA" id="ARBA00060389"/>
    </source>
</evidence>
<evidence type="ECO:0000313" key="22">
    <source>
        <dbReference type="Proteomes" id="UP000261520"/>
    </source>
</evidence>
<evidence type="ECO:0000256" key="10">
    <source>
        <dbReference type="ARBA" id="ARBA00023170"/>
    </source>
</evidence>
<evidence type="ECO:0000256" key="19">
    <source>
        <dbReference type="SAM" id="SignalP"/>
    </source>
</evidence>
<dbReference type="PANTHER" id="PTHR16059:SF16">
    <property type="entry name" value="ANTHRAX TOXIN RECEPTOR-LIKE"/>
    <property type="match status" value="1"/>
</dbReference>
<evidence type="ECO:0000256" key="2">
    <source>
        <dbReference type="ARBA" id="ARBA00022475"/>
    </source>
</evidence>
<dbReference type="Pfam" id="PF05586">
    <property type="entry name" value="Ant_C"/>
    <property type="match status" value="1"/>
</dbReference>
<keyword evidence="2" id="KW-1003">Cell membrane</keyword>
<evidence type="ECO:0000256" key="4">
    <source>
        <dbReference type="ARBA" id="ARBA00022692"/>
    </source>
</evidence>
<dbReference type="Pfam" id="PF05587">
    <property type="entry name" value="Anth_Ig"/>
    <property type="match status" value="1"/>
</dbReference>
<evidence type="ECO:0000256" key="14">
    <source>
        <dbReference type="ARBA" id="ARBA00060395"/>
    </source>
</evidence>
<accession>A0A3B3ZX21</accession>
<dbReference type="Pfam" id="PF00092">
    <property type="entry name" value="VWA"/>
    <property type="match status" value="1"/>
</dbReference>
<dbReference type="InterPro" id="IPR002035">
    <property type="entry name" value="VWF_A"/>
</dbReference>
<dbReference type="PROSITE" id="PS50234">
    <property type="entry name" value="VWFA"/>
    <property type="match status" value="1"/>
</dbReference>
<keyword evidence="12" id="KW-0966">Cell projection</keyword>
<dbReference type="STRING" id="409849.ENSPMGP00000008851"/>
<dbReference type="Ensembl" id="ENSPMGT00000009420.1">
    <property type="protein sequence ID" value="ENSPMGP00000008851.1"/>
    <property type="gene ID" value="ENSPMGG00000007317.1"/>
</dbReference>
<dbReference type="PANTHER" id="PTHR16059">
    <property type="entry name" value="ANTHRAX TOXIN RECEPTOR"/>
    <property type="match status" value="1"/>
</dbReference>
<keyword evidence="22" id="KW-1185">Reference proteome</keyword>
<evidence type="ECO:0000256" key="1">
    <source>
        <dbReference type="ARBA" id="ARBA00008095"/>
    </source>
</evidence>
<evidence type="ECO:0000256" key="17">
    <source>
        <dbReference type="ARBA" id="ARBA00093334"/>
    </source>
</evidence>
<evidence type="ECO:0000256" key="7">
    <source>
        <dbReference type="ARBA" id="ARBA00022989"/>
    </source>
</evidence>
<dbReference type="InterPro" id="IPR008400">
    <property type="entry name" value="Anthrax_toxin_rcpt_extracel"/>
</dbReference>
<proteinExistence type="inferred from homology"/>
<evidence type="ECO:0000256" key="18">
    <source>
        <dbReference type="SAM" id="MobiDB-lite"/>
    </source>
</evidence>
<dbReference type="GO" id="GO:0004888">
    <property type="term" value="F:transmembrane signaling receptor activity"/>
    <property type="evidence" value="ECO:0007669"/>
    <property type="project" value="TreeGrafter"/>
</dbReference>
<keyword evidence="6 19" id="KW-0732">Signal</keyword>
<feature type="chain" id="PRO_5017406740" description="Anthrax toxin receptor 1" evidence="19">
    <location>
        <begin position="21"/>
        <end position="444"/>
    </location>
</feature>
<dbReference type="GO" id="GO:0046872">
    <property type="term" value="F:metal ion binding"/>
    <property type="evidence" value="ECO:0007669"/>
    <property type="project" value="UniProtKB-KW"/>
</dbReference>
<evidence type="ECO:0000256" key="9">
    <source>
        <dbReference type="ARBA" id="ARBA00023157"/>
    </source>
</evidence>
<comment type="subcellular location">
    <subcellularLocation>
        <location evidence="14">Cell projection</location>
        <location evidence="14">Filopodium membrane</location>
        <topology evidence="14">Single-pass type I membrane protein</topology>
    </subcellularLocation>
    <subcellularLocation>
        <location evidence="13">Cell projection</location>
        <location evidence="13">Lamellipodium membrane</location>
        <topology evidence="13">Single-pass type I membrane protein</topology>
    </subcellularLocation>
</comment>
<evidence type="ECO:0000256" key="8">
    <source>
        <dbReference type="ARBA" id="ARBA00023136"/>
    </source>
</evidence>
<reference evidence="21" key="1">
    <citation type="submission" date="2025-08" db="UniProtKB">
        <authorList>
            <consortium name="Ensembl"/>
        </authorList>
    </citation>
    <scope>IDENTIFICATION</scope>
</reference>
<dbReference type="GO" id="GO:0031258">
    <property type="term" value="C:lamellipodium membrane"/>
    <property type="evidence" value="ECO:0007669"/>
    <property type="project" value="UniProtKB-SubCell"/>
</dbReference>
<evidence type="ECO:0000256" key="5">
    <source>
        <dbReference type="ARBA" id="ARBA00022723"/>
    </source>
</evidence>
<evidence type="ECO:0000256" key="15">
    <source>
        <dbReference type="ARBA" id="ARBA00061894"/>
    </source>
</evidence>
<keyword evidence="4" id="KW-0812">Transmembrane</keyword>
<dbReference type="SMART" id="SM00327">
    <property type="entry name" value="VWA"/>
    <property type="match status" value="1"/>
</dbReference>
<dbReference type="InterPro" id="IPR036465">
    <property type="entry name" value="vWFA_dom_sf"/>
</dbReference>
<dbReference type="SUPFAM" id="SSF53300">
    <property type="entry name" value="vWA-like"/>
    <property type="match status" value="1"/>
</dbReference>
<feature type="compositionally biased region" description="Basic residues" evidence="18">
    <location>
        <begin position="364"/>
        <end position="373"/>
    </location>
</feature>
<protein>
    <recommendedName>
        <fullName evidence="16">Anthrax toxin receptor 1</fullName>
    </recommendedName>
</protein>
<evidence type="ECO:0000256" key="12">
    <source>
        <dbReference type="ARBA" id="ARBA00023273"/>
    </source>
</evidence>
<feature type="region of interest" description="Disordered" evidence="18">
    <location>
        <begin position="331"/>
        <end position="377"/>
    </location>
</feature>
<keyword evidence="8" id="KW-0472">Membrane</keyword>
<evidence type="ECO:0000313" key="21">
    <source>
        <dbReference type="Ensembl" id="ENSPMGP00000008851.1"/>
    </source>
</evidence>
<reference evidence="21" key="2">
    <citation type="submission" date="2025-09" db="UniProtKB">
        <authorList>
            <consortium name="Ensembl"/>
        </authorList>
    </citation>
    <scope>IDENTIFICATION</scope>
</reference>
<feature type="compositionally biased region" description="Basic and acidic residues" evidence="18">
    <location>
        <begin position="331"/>
        <end position="345"/>
    </location>
</feature>
<comment type="subunit">
    <text evidence="15">Interacts with gelatin and type 1 collagen. Interacts with the actin cytoskeleton.</text>
</comment>
<comment type="similarity">
    <text evidence="1">Belongs to the ATR family.</text>
</comment>
<organism evidence="21 22">
    <name type="scientific">Periophthalmus magnuspinnatus</name>
    <dbReference type="NCBI Taxonomy" id="409849"/>
    <lineage>
        <taxon>Eukaryota</taxon>
        <taxon>Metazoa</taxon>
        <taxon>Chordata</taxon>
        <taxon>Craniata</taxon>
        <taxon>Vertebrata</taxon>
        <taxon>Euteleostomi</taxon>
        <taxon>Actinopterygii</taxon>
        <taxon>Neopterygii</taxon>
        <taxon>Teleostei</taxon>
        <taxon>Neoteleostei</taxon>
        <taxon>Acanthomorphata</taxon>
        <taxon>Gobiaria</taxon>
        <taxon>Gobiiformes</taxon>
        <taxon>Gobioidei</taxon>
        <taxon>Gobiidae</taxon>
        <taxon>Oxudercinae</taxon>
        <taxon>Periophthalmus</taxon>
    </lineage>
</organism>
<feature type="signal peptide" evidence="19">
    <location>
        <begin position="1"/>
        <end position="20"/>
    </location>
</feature>
<evidence type="ECO:0000256" key="16">
    <source>
        <dbReference type="ARBA" id="ARBA00068139"/>
    </source>
</evidence>